<feature type="domain" description="Amine oxidase" evidence="1">
    <location>
        <begin position="43"/>
        <end position="490"/>
    </location>
</feature>
<proteinExistence type="predicted"/>
<reference evidence="2 3" key="1">
    <citation type="submission" date="2014-12" db="EMBL/GenBank/DDBJ databases">
        <title>Draft genome sequence of Cohnella kolymensis strain B-2846.</title>
        <authorList>
            <person name="Karlyshev A.V."/>
            <person name="Kudryashova E.B."/>
        </authorList>
    </citation>
    <scope>NUCLEOTIDE SEQUENCE [LARGE SCALE GENOMIC DNA]</scope>
    <source>
        <strain evidence="2 3">VKM B-2846</strain>
    </source>
</reference>
<accession>A0ABR5A1S1</accession>
<dbReference type="Gene3D" id="3.50.50.60">
    <property type="entry name" value="FAD/NAD(P)-binding domain"/>
    <property type="match status" value="1"/>
</dbReference>
<protein>
    <submittedName>
        <fullName evidence="2">Amine oxidase</fullName>
    </submittedName>
</protein>
<name>A0ABR5A1S1_9BACL</name>
<keyword evidence="3" id="KW-1185">Reference proteome</keyword>
<dbReference type="Proteomes" id="UP000054526">
    <property type="component" value="Unassembled WGS sequence"/>
</dbReference>
<evidence type="ECO:0000259" key="1">
    <source>
        <dbReference type="Pfam" id="PF01593"/>
    </source>
</evidence>
<dbReference type="Gene3D" id="3.90.660.10">
    <property type="match status" value="1"/>
</dbReference>
<dbReference type="PANTHER" id="PTHR10742">
    <property type="entry name" value="FLAVIN MONOAMINE OXIDASE"/>
    <property type="match status" value="1"/>
</dbReference>
<dbReference type="SUPFAM" id="SSF54373">
    <property type="entry name" value="FAD-linked reductases, C-terminal domain"/>
    <property type="match status" value="1"/>
</dbReference>
<dbReference type="Gene3D" id="1.10.405.10">
    <property type="entry name" value="Guanine Nucleotide Dissociation Inhibitor, domain 1"/>
    <property type="match status" value="1"/>
</dbReference>
<gene>
    <name evidence="2" type="ORF">SD71_15085</name>
</gene>
<dbReference type="PANTHER" id="PTHR10742:SF342">
    <property type="entry name" value="AMINE OXIDASE"/>
    <property type="match status" value="1"/>
</dbReference>
<sequence length="497" mass="56368">MPFCRCQSMMIPRLTPSEMISIIRHGVKKTSFPKKIIIAGAGMAGLVSGSLLKASGHDITILESAERVGGRVYTLRSAFQSEQYLDAGAMRIPSVHLLTLEYIRKFNLPINEFISRTPNDLIYVNGIKTTLKKYVENPDILGYPLAPWERNKNALELFLIATRPVLDFMNQNPEKNWKLLMREFDKYSIEHFLRHNPVGPSLSAGAVDQIKTLMALSGFPELSFLGLLKELQYIIDPNIRFYEITGGNDQLPHSFLPELRDNVWLEHKITEITQNPNSITIHSIHSKTSERFEITGDLAIITIPFSAFKFIRVEPYNSFSQKKWQAIRQLHYVSSTKIGIQFKSRFWEKEGLYGGHTVTDLPIRFTYYPSHGIGSPGPGVVLASYTWEDESDCWESLNEEERVQQALKNLSIIHGNQVHREFIAGCSYVWNQSPHHSGAFSLFKPEQGSTLGPYLSTPEGRVHFADEHASDTPAWMQGAIESAIRVVNEVNDLPNYN</sequence>
<comment type="caution">
    <text evidence="2">The sequence shown here is derived from an EMBL/GenBank/DDBJ whole genome shotgun (WGS) entry which is preliminary data.</text>
</comment>
<evidence type="ECO:0000313" key="2">
    <source>
        <dbReference type="EMBL" id="KIL35004.1"/>
    </source>
</evidence>
<dbReference type="SUPFAM" id="SSF51905">
    <property type="entry name" value="FAD/NAD(P)-binding domain"/>
    <property type="match status" value="1"/>
</dbReference>
<dbReference type="InterPro" id="IPR036188">
    <property type="entry name" value="FAD/NAD-bd_sf"/>
</dbReference>
<dbReference type="InterPro" id="IPR050281">
    <property type="entry name" value="Flavin_monoamine_oxidase"/>
</dbReference>
<evidence type="ECO:0000313" key="3">
    <source>
        <dbReference type="Proteomes" id="UP000054526"/>
    </source>
</evidence>
<dbReference type="EMBL" id="JXAL01000024">
    <property type="protein sequence ID" value="KIL35004.1"/>
    <property type="molecule type" value="Genomic_DNA"/>
</dbReference>
<dbReference type="InterPro" id="IPR002937">
    <property type="entry name" value="Amino_oxidase"/>
</dbReference>
<dbReference type="Pfam" id="PF01593">
    <property type="entry name" value="Amino_oxidase"/>
    <property type="match status" value="1"/>
</dbReference>
<organism evidence="2 3">
    <name type="scientific">Cohnella kolymensis</name>
    <dbReference type="NCBI Taxonomy" id="1590652"/>
    <lineage>
        <taxon>Bacteria</taxon>
        <taxon>Bacillati</taxon>
        <taxon>Bacillota</taxon>
        <taxon>Bacilli</taxon>
        <taxon>Bacillales</taxon>
        <taxon>Paenibacillaceae</taxon>
        <taxon>Cohnella</taxon>
    </lineage>
</organism>